<evidence type="ECO:0000313" key="3">
    <source>
        <dbReference type="Proteomes" id="UP000070255"/>
    </source>
</evidence>
<accession>A0ABR5TC40</accession>
<evidence type="ECO:0000313" key="2">
    <source>
        <dbReference type="EMBL" id="KWZ42530.1"/>
    </source>
</evidence>
<evidence type="ECO:0000256" key="1">
    <source>
        <dbReference type="SAM" id="MobiDB-lite"/>
    </source>
</evidence>
<dbReference type="EMBL" id="LNJQ01000001">
    <property type="protein sequence ID" value="KWZ42530.1"/>
    <property type="molecule type" value="Genomic_DNA"/>
</dbReference>
<proteinExistence type="predicted"/>
<feature type="compositionally biased region" description="Pro residues" evidence="1">
    <location>
        <begin position="56"/>
        <end position="66"/>
    </location>
</feature>
<reference evidence="2 3" key="1">
    <citation type="submission" date="2015-11" db="EMBL/GenBank/DDBJ databases">
        <authorList>
            <person name="Sahl J."/>
            <person name="Wagner D."/>
            <person name="Keim P."/>
        </authorList>
    </citation>
    <scope>NUCLEOTIDE SEQUENCE [LARGE SCALE GENOMIC DNA]</scope>
    <source>
        <strain evidence="2 3">BDU18</strain>
    </source>
</reference>
<feature type="region of interest" description="Disordered" evidence="1">
    <location>
        <begin position="39"/>
        <end position="66"/>
    </location>
</feature>
<sequence>MCSNRPAAQAAGFVLRRAGAARRKGDRRRFAIAARAADATGRARRAHHAPFGRAEPPAPPCAPPGR</sequence>
<organism evidence="2 3">
    <name type="scientific">Burkholderia savannae</name>
    <dbReference type="NCBI Taxonomy" id="1637837"/>
    <lineage>
        <taxon>Bacteria</taxon>
        <taxon>Pseudomonadati</taxon>
        <taxon>Pseudomonadota</taxon>
        <taxon>Betaproteobacteria</taxon>
        <taxon>Burkholderiales</taxon>
        <taxon>Burkholderiaceae</taxon>
        <taxon>Burkholderia</taxon>
        <taxon>pseudomallei group</taxon>
    </lineage>
</organism>
<name>A0ABR5TC40_9BURK</name>
<keyword evidence="3" id="KW-1185">Reference proteome</keyword>
<gene>
    <name evidence="2" type="ORF">WS72_06350</name>
</gene>
<comment type="caution">
    <text evidence="2">The sequence shown here is derived from an EMBL/GenBank/DDBJ whole genome shotgun (WGS) entry which is preliminary data.</text>
</comment>
<dbReference type="Proteomes" id="UP000070255">
    <property type="component" value="Unassembled WGS sequence"/>
</dbReference>
<protein>
    <submittedName>
        <fullName evidence="2">Uncharacterized protein</fullName>
    </submittedName>
</protein>